<dbReference type="Proteomes" id="UP000625804">
    <property type="component" value="Unassembled WGS sequence"/>
</dbReference>
<reference evidence="1" key="1">
    <citation type="submission" date="2020-06" db="EMBL/GenBank/DDBJ databases">
        <title>A novel thermopfilic bacterium from Erzurum, Turkey.</title>
        <authorList>
            <person name="Adiguzel A."/>
            <person name="Ay H."/>
            <person name="Baltaci M.O."/>
        </authorList>
    </citation>
    <scope>NUCLEOTIDE SEQUENCE</scope>
    <source>
        <strain evidence="1">P2</strain>
    </source>
</reference>
<accession>A0A8J8KBT6</accession>
<protein>
    <submittedName>
        <fullName evidence="1">Uncharacterized protein</fullName>
    </submittedName>
</protein>
<dbReference type="RefSeq" id="WP_173731487.1">
    <property type="nucleotide sequence ID" value="NZ_JABTTE010000014.1"/>
</dbReference>
<dbReference type="AlphaFoldDB" id="A0A8J8KBT6"/>
<dbReference type="EMBL" id="JABTTE010000014">
    <property type="protein sequence ID" value="NSL52284.1"/>
    <property type="molecule type" value="Genomic_DNA"/>
</dbReference>
<keyword evidence="2" id="KW-1185">Reference proteome</keyword>
<comment type="caution">
    <text evidence="1">The sequence shown here is derived from an EMBL/GenBank/DDBJ whole genome shotgun (WGS) entry which is preliminary data.</text>
</comment>
<organism evidence="1 2">
    <name type="scientific">Calidifontibacillus erzurumensis</name>
    <dbReference type="NCBI Taxonomy" id="2741433"/>
    <lineage>
        <taxon>Bacteria</taxon>
        <taxon>Bacillati</taxon>
        <taxon>Bacillota</taxon>
        <taxon>Bacilli</taxon>
        <taxon>Bacillales</taxon>
        <taxon>Bacillaceae</taxon>
        <taxon>Calidifontibacillus/Schinkia group</taxon>
        <taxon>Calidifontibacillus</taxon>
    </lineage>
</organism>
<sequence length="310" mass="36162">MTYIIEDANVVSDDGICVRSFLIIENKISHFGKSLKKYQGKRVNVSNYFMTPGHVMADFNILQCDNFINYKKHLVKLIDKGCTTVVVPCYIRYESEFEKKIRAARHAMINSTIDFIIGVHMAAEKLSPQTIRLCKRHKLPYIIIDIEDKTNIFSIPWGWIREAQFQYQVPIYPKWNTKDKQLLKQQMNEWEQMTANHQIPTCLYFPFDDHPRPLQRLIRKQIGIYPKKGELLIGNDLDYNLYQYPLDGEKVEESSKFNYDNNDPIITVHKGKLLKENGKVNFFPGYGQELKLTMPGLFASIDHVGNNPHL</sequence>
<proteinExistence type="predicted"/>
<evidence type="ECO:0000313" key="1">
    <source>
        <dbReference type="EMBL" id="NSL52284.1"/>
    </source>
</evidence>
<name>A0A8J8KBT6_9BACI</name>
<dbReference type="GO" id="GO:0016810">
    <property type="term" value="F:hydrolase activity, acting on carbon-nitrogen (but not peptide) bonds"/>
    <property type="evidence" value="ECO:0007669"/>
    <property type="project" value="InterPro"/>
</dbReference>
<dbReference type="SUPFAM" id="SSF51338">
    <property type="entry name" value="Composite domain of metallo-dependent hydrolases"/>
    <property type="match status" value="1"/>
</dbReference>
<dbReference type="InterPro" id="IPR011059">
    <property type="entry name" value="Metal-dep_hydrolase_composite"/>
</dbReference>
<gene>
    <name evidence="1" type="ORF">HR057_11015</name>
</gene>
<evidence type="ECO:0000313" key="2">
    <source>
        <dbReference type="Proteomes" id="UP000625804"/>
    </source>
</evidence>